<evidence type="ECO:0000256" key="1">
    <source>
        <dbReference type="SAM" id="Phobius"/>
    </source>
</evidence>
<dbReference type="EMBL" id="UYRX01001423">
    <property type="protein sequence ID" value="VDK89588.1"/>
    <property type="molecule type" value="Genomic_DNA"/>
</dbReference>
<dbReference type="OrthoDB" id="5840665at2759"/>
<keyword evidence="1" id="KW-0472">Membrane</keyword>
<keyword evidence="1" id="KW-0812">Transmembrane</keyword>
<feature type="transmembrane region" description="Helical" evidence="1">
    <location>
        <begin position="179"/>
        <end position="198"/>
    </location>
</feature>
<name>A0A3P6VB18_LITSI</name>
<organism evidence="2 3">
    <name type="scientific">Litomosoides sigmodontis</name>
    <name type="common">Filarial nematode worm</name>
    <dbReference type="NCBI Taxonomy" id="42156"/>
    <lineage>
        <taxon>Eukaryota</taxon>
        <taxon>Metazoa</taxon>
        <taxon>Ecdysozoa</taxon>
        <taxon>Nematoda</taxon>
        <taxon>Chromadorea</taxon>
        <taxon>Rhabditida</taxon>
        <taxon>Spirurina</taxon>
        <taxon>Spiruromorpha</taxon>
        <taxon>Filarioidea</taxon>
        <taxon>Onchocercidae</taxon>
        <taxon>Litomosoides</taxon>
    </lineage>
</organism>
<feature type="transmembrane region" description="Helical" evidence="1">
    <location>
        <begin position="136"/>
        <end position="159"/>
    </location>
</feature>
<dbReference type="OMA" id="YLLNTWE"/>
<evidence type="ECO:0000313" key="3">
    <source>
        <dbReference type="Proteomes" id="UP000277928"/>
    </source>
</evidence>
<dbReference type="AlphaFoldDB" id="A0A3P6VB18"/>
<evidence type="ECO:0000313" key="2">
    <source>
        <dbReference type="EMBL" id="VDK89588.1"/>
    </source>
</evidence>
<proteinExistence type="predicted"/>
<protein>
    <submittedName>
        <fullName evidence="2">Uncharacterized protein</fullName>
    </submittedName>
</protein>
<reference evidence="2 3" key="1">
    <citation type="submission" date="2018-08" db="EMBL/GenBank/DDBJ databases">
        <authorList>
            <person name="Laetsch R D."/>
            <person name="Stevens L."/>
            <person name="Kumar S."/>
            <person name="Blaxter L. M."/>
        </authorList>
    </citation>
    <scope>NUCLEOTIDE SEQUENCE [LARGE SCALE GENOMIC DNA]</scope>
</reference>
<dbReference type="Proteomes" id="UP000277928">
    <property type="component" value="Unassembled WGS sequence"/>
</dbReference>
<gene>
    <name evidence="2" type="ORF">NLS_LOCUS9197</name>
</gene>
<keyword evidence="3" id="KW-1185">Reference proteome</keyword>
<keyword evidence="1" id="KW-1133">Transmembrane helix</keyword>
<accession>A0A3P6VB18</accession>
<feature type="transmembrane region" description="Helical" evidence="1">
    <location>
        <begin position="6"/>
        <end position="26"/>
    </location>
</feature>
<sequence length="242" mass="27741">MRVFFVVKVIQIINCCVTVALLLGAYRLCGKTAMDRVLSRPGSSCMQFIQNSFPMKILSLSKSNYSRQYRNEMVISTEHLENKTVEVSNSSTNNSVNGEATIPSENYESYSCITLNFKDPNCFSSRNLKNKPACKTVFGLTLPIFIVILDFIYLVYTVISISYSIAPPYQQADFSRCAIHILFWCITSFSTMCLLYTWEHIWKYSDFKPKVSKQLFMAVIIQKRLSRRTIPLSVLNARHVLL</sequence>